<accession>A0A7R5WRZ6</accession>
<proteinExistence type="predicted"/>
<evidence type="ECO:0000313" key="2">
    <source>
        <dbReference type="Proteomes" id="UP000593702"/>
    </source>
</evidence>
<dbReference type="EMBL" id="KR095315">
    <property type="protein sequence ID" value="AKS26378.1"/>
    <property type="molecule type" value="Genomic_DNA"/>
</dbReference>
<reference evidence="1 2" key="1">
    <citation type="submission" date="2015-04" db="EMBL/GenBank/DDBJ databases">
        <title>Diachasmimorpha longicaudata entomopoxvirus genome.</title>
        <authorList>
            <person name="Coffman K.A."/>
            <person name="Burke G.R."/>
        </authorList>
    </citation>
    <scope>NUCLEOTIDE SEQUENCE [LARGE SCALE GENOMIC DNA]</scope>
</reference>
<protein>
    <submittedName>
        <fullName evidence="1">Uncharacterized protein</fullName>
    </submittedName>
</protein>
<evidence type="ECO:0000313" key="1">
    <source>
        <dbReference type="EMBL" id="AKS26378.1"/>
    </source>
</evidence>
<name>A0A7R5WRZ6_9POXV</name>
<sequence>MLFAYDSYTKFTVVLVYTQKAIWYKKIKNVRADEYKFSRDVSFDLATIDFDVENPKANGWTKKYPTQEDHMVLETIESMIDLEEDHASIIYANGQLIPSKINSYFYIIPPLKELKNLTCYVSEIDCTVPRKDGTFDLPRDQPDSQYYIVDFFQLGSDDGYYTLENIYTDLAEYRVDKSNRFKLPDISTAVDIISKHSNLGTVVLTYESSETPRKGANLCFTNYFAKLSLDSKLAES</sequence>
<keyword evidence="2" id="KW-1185">Reference proteome</keyword>
<gene>
    <name evidence="1" type="ORF">DLEV_087</name>
</gene>
<organism evidence="1 2">
    <name type="scientific">Diachasmimorpha longicaudata entomopoxvirus</name>
    <dbReference type="NCBI Taxonomy" id="109981"/>
    <lineage>
        <taxon>Viruses</taxon>
        <taxon>Varidnaviria</taxon>
        <taxon>Bamfordvirae</taxon>
        <taxon>Nucleocytoviricota</taxon>
        <taxon>Pokkesviricetes</taxon>
        <taxon>Chitovirales</taxon>
        <taxon>Poxviridae</taxon>
        <taxon>Entomopoxvirinae</taxon>
        <taxon>Epsilonentomopoxvirus</taxon>
        <taxon>Epsilonentomopoxvirus dlongicaudata</taxon>
        <taxon>Diachasmimorpha entomopoxvirus</taxon>
    </lineage>
</organism>
<dbReference type="Proteomes" id="UP000593702">
    <property type="component" value="Segment"/>
</dbReference>